<dbReference type="PIRSF" id="PIRSF004846">
    <property type="entry name" value="ModA"/>
    <property type="match status" value="1"/>
</dbReference>
<dbReference type="PANTHER" id="PTHR30632">
    <property type="entry name" value="MOLYBDATE-BINDING PERIPLASMIC PROTEIN"/>
    <property type="match status" value="1"/>
</dbReference>
<sequence length="262" mass="27924">MRRSPHLASLLRRTLAALSLIVVGEAGAARLTVFAASSLTDALTEIGRVFDARTGHQTRFSFAGSSNLRTQLERGARSDVFASASLSQYAPLRSQGLAGPETLFARNRLTVITPAARPLAGGLAGLARPGLRLVVAGPEVPAGEATARTLELMTASGRYGPDFARRVRANVVSEEPNVRQVALKVSLGQADAAFVYRSDVTPGLRGKVRTYPLPDALNPPLAYPIGVLKGSQEVEAAQAFVRFVRSPEGQRILMRWGFLPAP</sequence>
<reference evidence="5 6" key="1">
    <citation type="submission" date="2019-10" db="EMBL/GenBank/DDBJ databases">
        <title>Deinococcus sp. isolated from soil.</title>
        <authorList>
            <person name="Li Y."/>
            <person name="Wang J."/>
        </authorList>
    </citation>
    <scope>NUCLEOTIDE SEQUENCE [LARGE SCALE GENOMIC DNA]</scope>
    <source>
        <strain evidence="5 6">SDU3-2</strain>
    </source>
</reference>
<keyword evidence="6" id="KW-1185">Reference proteome</keyword>
<accession>A0A7X1TR81</accession>
<evidence type="ECO:0000256" key="3">
    <source>
        <dbReference type="ARBA" id="ARBA00022729"/>
    </source>
</evidence>
<proteinExistence type="inferred from homology"/>
<feature type="binding site" evidence="4">
    <location>
        <position position="178"/>
    </location>
    <ligand>
        <name>molybdate</name>
        <dbReference type="ChEBI" id="CHEBI:36264"/>
    </ligand>
</feature>
<feature type="binding site" evidence="4">
    <location>
        <position position="196"/>
    </location>
    <ligand>
        <name>molybdate</name>
        <dbReference type="ChEBI" id="CHEBI:36264"/>
    </ligand>
</feature>
<evidence type="ECO:0000256" key="4">
    <source>
        <dbReference type="PIRSR" id="PIRSR004846-1"/>
    </source>
</evidence>
<dbReference type="SUPFAM" id="SSF53850">
    <property type="entry name" value="Periplasmic binding protein-like II"/>
    <property type="match status" value="1"/>
</dbReference>
<keyword evidence="2 4" id="KW-0479">Metal-binding</keyword>
<evidence type="ECO:0000313" key="5">
    <source>
        <dbReference type="EMBL" id="MPY66523.1"/>
    </source>
</evidence>
<gene>
    <name evidence="5" type="primary">modA</name>
    <name evidence="5" type="ORF">F8S09_07410</name>
</gene>
<dbReference type="PANTHER" id="PTHR30632:SF0">
    <property type="entry name" value="SULFATE-BINDING PROTEIN"/>
    <property type="match status" value="1"/>
</dbReference>
<comment type="caution">
    <text evidence="5">The sequence shown here is derived from an EMBL/GenBank/DDBJ whole genome shotgun (WGS) entry which is preliminary data.</text>
</comment>
<dbReference type="CDD" id="cd13538">
    <property type="entry name" value="PBP2_ModA_like_1"/>
    <property type="match status" value="1"/>
</dbReference>
<feature type="binding site" evidence="4">
    <location>
        <position position="142"/>
    </location>
    <ligand>
        <name>molybdate</name>
        <dbReference type="ChEBI" id="CHEBI:36264"/>
    </ligand>
</feature>
<dbReference type="AlphaFoldDB" id="A0A7X1TR81"/>
<name>A0A7X1TR81_9DEIO</name>
<dbReference type="EMBL" id="WBSL01000002">
    <property type="protein sequence ID" value="MPY66523.1"/>
    <property type="molecule type" value="Genomic_DNA"/>
</dbReference>
<keyword evidence="3" id="KW-0732">Signal</keyword>
<evidence type="ECO:0000256" key="2">
    <source>
        <dbReference type="ARBA" id="ARBA00022723"/>
    </source>
</evidence>
<keyword evidence="4" id="KW-0500">Molybdenum</keyword>
<dbReference type="InterPro" id="IPR005950">
    <property type="entry name" value="ModA"/>
</dbReference>
<feature type="binding site" evidence="4">
    <location>
        <position position="38"/>
    </location>
    <ligand>
        <name>molybdate</name>
        <dbReference type="ChEBI" id="CHEBI:36264"/>
    </ligand>
</feature>
<dbReference type="GO" id="GO:0046872">
    <property type="term" value="F:metal ion binding"/>
    <property type="evidence" value="ECO:0007669"/>
    <property type="project" value="UniProtKB-KW"/>
</dbReference>
<organism evidence="5 6">
    <name type="scientific">Deinococcus terrestris</name>
    <dbReference type="NCBI Taxonomy" id="2651870"/>
    <lineage>
        <taxon>Bacteria</taxon>
        <taxon>Thermotogati</taxon>
        <taxon>Deinococcota</taxon>
        <taxon>Deinococci</taxon>
        <taxon>Deinococcales</taxon>
        <taxon>Deinococcaceae</taxon>
        <taxon>Deinococcus</taxon>
    </lineage>
</organism>
<evidence type="ECO:0000256" key="1">
    <source>
        <dbReference type="ARBA" id="ARBA00009175"/>
    </source>
</evidence>
<dbReference type="Proteomes" id="UP000484842">
    <property type="component" value="Unassembled WGS sequence"/>
</dbReference>
<evidence type="ECO:0000313" key="6">
    <source>
        <dbReference type="Proteomes" id="UP000484842"/>
    </source>
</evidence>
<dbReference type="InterPro" id="IPR050682">
    <property type="entry name" value="ModA/WtpA"/>
</dbReference>
<dbReference type="NCBIfam" id="TIGR01256">
    <property type="entry name" value="modA"/>
    <property type="match status" value="1"/>
</dbReference>
<dbReference type="Gene3D" id="3.40.190.10">
    <property type="entry name" value="Periplasmic binding protein-like II"/>
    <property type="match status" value="2"/>
</dbReference>
<feature type="binding site" evidence="4">
    <location>
        <position position="65"/>
    </location>
    <ligand>
        <name>molybdate</name>
        <dbReference type="ChEBI" id="CHEBI:36264"/>
    </ligand>
</feature>
<dbReference type="GO" id="GO:0015689">
    <property type="term" value="P:molybdate ion transport"/>
    <property type="evidence" value="ECO:0007669"/>
    <property type="project" value="InterPro"/>
</dbReference>
<dbReference type="Pfam" id="PF13531">
    <property type="entry name" value="SBP_bac_11"/>
    <property type="match status" value="1"/>
</dbReference>
<dbReference type="RefSeq" id="WP_152870670.1">
    <property type="nucleotide sequence ID" value="NZ_WBSL01000002.1"/>
</dbReference>
<comment type="similarity">
    <text evidence="1">Belongs to the bacterial solute-binding protein ModA family.</text>
</comment>
<protein>
    <submittedName>
        <fullName evidence="5">Molybdate ABC transporter substrate-binding protein</fullName>
    </submittedName>
</protein>
<dbReference type="GO" id="GO:0030973">
    <property type="term" value="F:molybdate ion binding"/>
    <property type="evidence" value="ECO:0007669"/>
    <property type="project" value="TreeGrafter"/>
</dbReference>